<dbReference type="AlphaFoldDB" id="A0A895XT89"/>
<feature type="domain" description="Beta-ketoacyl synthase-like N-terminal" evidence="1">
    <location>
        <begin position="29"/>
        <end position="150"/>
    </location>
</feature>
<accession>A0A895XT89</accession>
<reference evidence="2" key="1">
    <citation type="submission" date="2021-02" db="EMBL/GenBank/DDBJ databases">
        <title>Natronoglycomyces albus gen. nov., sp. nov, a haloalkaliphilic actinobacterium from a soda solonchak soil.</title>
        <authorList>
            <person name="Sorokin D.Y."/>
            <person name="Khijniak T.V."/>
            <person name="Zakharycheva A.P."/>
            <person name="Boueva O.V."/>
            <person name="Ariskina E.V."/>
            <person name="Hahnke R.L."/>
            <person name="Bunk B."/>
            <person name="Sproer C."/>
            <person name="Schumann P."/>
            <person name="Evtushenko L.I."/>
            <person name="Kublanov I.V."/>
        </authorList>
    </citation>
    <scope>NUCLEOTIDE SEQUENCE</scope>
    <source>
        <strain evidence="2">DSM 106290</strain>
    </source>
</reference>
<dbReference type="InterPro" id="IPR014030">
    <property type="entry name" value="Ketoacyl_synth_N"/>
</dbReference>
<dbReference type="RefSeq" id="WP_213172506.1">
    <property type="nucleotide sequence ID" value="NZ_CP070496.1"/>
</dbReference>
<dbReference type="SUPFAM" id="SSF53901">
    <property type="entry name" value="Thiolase-like"/>
    <property type="match status" value="1"/>
</dbReference>
<evidence type="ECO:0000313" key="3">
    <source>
        <dbReference type="Proteomes" id="UP000662939"/>
    </source>
</evidence>
<dbReference type="Pfam" id="PF00109">
    <property type="entry name" value="ketoacyl-synt"/>
    <property type="match status" value="1"/>
</dbReference>
<dbReference type="KEGG" id="nav:JQS30_06220"/>
<name>A0A895XT89_9ACTN</name>
<evidence type="ECO:0000313" key="2">
    <source>
        <dbReference type="EMBL" id="QSB06495.1"/>
    </source>
</evidence>
<dbReference type="GO" id="GO:0016746">
    <property type="term" value="F:acyltransferase activity"/>
    <property type="evidence" value="ECO:0007669"/>
    <property type="project" value="InterPro"/>
</dbReference>
<protein>
    <submittedName>
        <fullName evidence="2">Beta-ketoacyl synthase chain length factor</fullName>
    </submittedName>
</protein>
<dbReference type="InterPro" id="IPR016039">
    <property type="entry name" value="Thiolase-like"/>
</dbReference>
<gene>
    <name evidence="2" type="ORF">JQS30_06220</name>
</gene>
<dbReference type="Gene3D" id="3.40.47.10">
    <property type="match status" value="1"/>
</dbReference>
<dbReference type="Proteomes" id="UP000662939">
    <property type="component" value="Chromosome"/>
</dbReference>
<proteinExistence type="predicted"/>
<keyword evidence="3" id="KW-1185">Reference proteome</keyword>
<dbReference type="EMBL" id="CP070496">
    <property type="protein sequence ID" value="QSB06495.1"/>
    <property type="molecule type" value="Genomic_DNA"/>
</dbReference>
<organism evidence="2 3">
    <name type="scientific">Natronoglycomyces albus</name>
    <dbReference type="NCBI Taxonomy" id="2811108"/>
    <lineage>
        <taxon>Bacteria</taxon>
        <taxon>Bacillati</taxon>
        <taxon>Actinomycetota</taxon>
        <taxon>Actinomycetes</taxon>
        <taxon>Glycomycetales</taxon>
        <taxon>Glycomycetaceae</taxon>
        <taxon>Natronoglycomyces</taxon>
    </lineage>
</organism>
<sequence>MNSTVYLNRVVVTHPNDEASTTTQRPIWDTATKLAVETLTRLLADAPLSENDTTGIIVATRHGGLASVLNFTSQTFTRPKPYQVPPAHFPGTLLNYIAGQCTIVHKVTGPAFTLGAGTASLAQSLSLARTLLTSGRATRVLCGAVEETSAWREAVEQPLARRRRPPQGAGCVMLDLSRSPGLALIRSESTALCDCDPTAALEEVRNSLGPSLPTTLIDPYGLAGNGNRDQGTNLTDTASALPFFALISQLERTGPSLLLGLDDTGIAWGVCTDRSEP</sequence>
<evidence type="ECO:0000259" key="1">
    <source>
        <dbReference type="Pfam" id="PF00109"/>
    </source>
</evidence>